<comment type="caution">
    <text evidence="4">The sequence shown here is derived from an EMBL/GenBank/DDBJ whole genome shotgun (WGS) entry which is preliminary data.</text>
</comment>
<dbReference type="EC" id="3.-.-.-" evidence="4"/>
<feature type="domain" description="Beta-lactamase-related" evidence="3">
    <location>
        <begin position="20"/>
        <end position="321"/>
    </location>
</feature>
<evidence type="ECO:0000259" key="3">
    <source>
        <dbReference type="Pfam" id="PF00144"/>
    </source>
</evidence>
<protein>
    <submittedName>
        <fullName evidence="4">Serine hydrolase domain-containing protein</fullName>
        <ecNumber evidence="4">3.-.-.-</ecNumber>
    </submittedName>
</protein>
<keyword evidence="5" id="KW-1185">Reference proteome</keyword>
<dbReference type="PANTHER" id="PTHR46825">
    <property type="entry name" value="D-ALANYL-D-ALANINE-CARBOXYPEPTIDASE/ENDOPEPTIDASE AMPH"/>
    <property type="match status" value="1"/>
</dbReference>
<organism evidence="4 5">
    <name type="scientific">Paenibacillus puldeungensis</name>
    <dbReference type="NCBI Taxonomy" id="696536"/>
    <lineage>
        <taxon>Bacteria</taxon>
        <taxon>Bacillati</taxon>
        <taxon>Bacillota</taxon>
        <taxon>Bacilli</taxon>
        <taxon>Bacillales</taxon>
        <taxon>Paenibacillaceae</taxon>
        <taxon>Paenibacillus</taxon>
    </lineage>
</organism>
<gene>
    <name evidence="4" type="ORF">ACFQ3W_06045</name>
</gene>
<dbReference type="Pfam" id="PF00144">
    <property type="entry name" value="Beta-lactamase"/>
    <property type="match status" value="1"/>
</dbReference>
<evidence type="ECO:0000313" key="5">
    <source>
        <dbReference type="Proteomes" id="UP001597262"/>
    </source>
</evidence>
<dbReference type="Proteomes" id="UP001597262">
    <property type="component" value="Unassembled WGS sequence"/>
</dbReference>
<evidence type="ECO:0000256" key="2">
    <source>
        <dbReference type="ARBA" id="ARBA00023136"/>
    </source>
</evidence>
<sequence>MIEHKLVTFEKSIESFVYDDRFSGCVFITKGDQVFFQGSYGYASKAYKVPNQIDTQFNIGSVGKMFTGVAVAQLVEERKIDFEDPIDKYISEEWLPQDLCKHIQVRHLLSHTSGLDDYFEALYAEPHTSIFRDMEDYRPLLSRLKCQFSPVASWAYCSAGYVLLGVLIENVVDMSYFDYVQKYIFDRTEMEHSNFLDADIPVINRATGYYKDGETYRSNAVKPIQRGNPSGGCYSTVIDLNKFGSAILNHRLLSQELTELVMSPKHELSSPFYGYGFFIDDALRKIGHGGDGRGISAQFSIYQQQGYIVSVLSNYDPPAAGEVAKLFEKSFLVCQHT</sequence>
<dbReference type="PANTHER" id="PTHR46825:SF11">
    <property type="entry name" value="PENICILLIN-BINDING PROTEIN 4"/>
    <property type="match status" value="1"/>
</dbReference>
<proteinExistence type="predicted"/>
<dbReference type="EMBL" id="JBHTLM010000003">
    <property type="protein sequence ID" value="MFD1175866.1"/>
    <property type="molecule type" value="Genomic_DNA"/>
</dbReference>
<dbReference type="InterPro" id="IPR001466">
    <property type="entry name" value="Beta-lactam-related"/>
</dbReference>
<dbReference type="Gene3D" id="3.40.710.10">
    <property type="entry name" value="DD-peptidase/beta-lactamase superfamily"/>
    <property type="match status" value="1"/>
</dbReference>
<dbReference type="RefSeq" id="WP_379317651.1">
    <property type="nucleotide sequence ID" value="NZ_JBHTLM010000003.1"/>
</dbReference>
<dbReference type="GO" id="GO:0016787">
    <property type="term" value="F:hydrolase activity"/>
    <property type="evidence" value="ECO:0007669"/>
    <property type="project" value="UniProtKB-KW"/>
</dbReference>
<comment type="subcellular location">
    <subcellularLocation>
        <location evidence="1">Membrane</location>
    </subcellularLocation>
</comment>
<keyword evidence="4" id="KW-0378">Hydrolase</keyword>
<dbReference type="SUPFAM" id="SSF56601">
    <property type="entry name" value="beta-lactamase/transpeptidase-like"/>
    <property type="match status" value="1"/>
</dbReference>
<accession>A0ABW3RTV2</accession>
<name>A0ABW3RTV2_9BACL</name>
<dbReference type="InterPro" id="IPR050491">
    <property type="entry name" value="AmpC-like"/>
</dbReference>
<keyword evidence="2" id="KW-0472">Membrane</keyword>
<dbReference type="InterPro" id="IPR012338">
    <property type="entry name" value="Beta-lactam/transpept-like"/>
</dbReference>
<evidence type="ECO:0000256" key="1">
    <source>
        <dbReference type="ARBA" id="ARBA00004370"/>
    </source>
</evidence>
<evidence type="ECO:0000313" key="4">
    <source>
        <dbReference type="EMBL" id="MFD1175866.1"/>
    </source>
</evidence>
<reference evidence="5" key="1">
    <citation type="journal article" date="2019" name="Int. J. Syst. Evol. Microbiol.">
        <title>The Global Catalogue of Microorganisms (GCM) 10K type strain sequencing project: providing services to taxonomists for standard genome sequencing and annotation.</title>
        <authorList>
            <consortium name="The Broad Institute Genomics Platform"/>
            <consortium name="The Broad Institute Genome Sequencing Center for Infectious Disease"/>
            <person name="Wu L."/>
            <person name="Ma J."/>
        </authorList>
    </citation>
    <scope>NUCLEOTIDE SEQUENCE [LARGE SCALE GENOMIC DNA]</scope>
    <source>
        <strain evidence="5">CCUG 59189</strain>
    </source>
</reference>